<sequence length="69" mass="7541">GAARGVAWVPERDTASRRFWERAGWEPDGTVRALDAGGRPLREIRVAGDLDLEFAPEPTLGDLDLPLLS</sequence>
<protein>
    <recommendedName>
        <fullName evidence="2">GNAT family N-acetyltransferase</fullName>
    </recommendedName>
</protein>
<reference evidence="1" key="1">
    <citation type="submission" date="2020-02" db="EMBL/GenBank/DDBJ databases">
        <authorList>
            <person name="Meier V. D."/>
        </authorList>
    </citation>
    <scope>NUCLEOTIDE SEQUENCE</scope>
    <source>
        <strain evidence="1">AVDCRST_MAG54</strain>
    </source>
</reference>
<dbReference type="AlphaFoldDB" id="A0A6J4JW27"/>
<feature type="non-terminal residue" evidence="1">
    <location>
        <position position="1"/>
    </location>
</feature>
<accession>A0A6J4JW27</accession>
<proteinExistence type="predicted"/>
<evidence type="ECO:0008006" key="2">
    <source>
        <dbReference type="Google" id="ProtNLM"/>
    </source>
</evidence>
<organism evidence="1">
    <name type="scientific">uncultured Actinomycetospora sp</name>
    <dbReference type="NCBI Taxonomy" id="1135996"/>
    <lineage>
        <taxon>Bacteria</taxon>
        <taxon>Bacillati</taxon>
        <taxon>Actinomycetota</taxon>
        <taxon>Actinomycetes</taxon>
        <taxon>Pseudonocardiales</taxon>
        <taxon>Pseudonocardiaceae</taxon>
        <taxon>Actinomycetospora</taxon>
        <taxon>environmental samples</taxon>
    </lineage>
</organism>
<dbReference type="EMBL" id="CADCTH010000538">
    <property type="protein sequence ID" value="CAA9289198.1"/>
    <property type="molecule type" value="Genomic_DNA"/>
</dbReference>
<dbReference type="Gene3D" id="3.40.630.30">
    <property type="match status" value="1"/>
</dbReference>
<gene>
    <name evidence="1" type="ORF">AVDCRST_MAG54-4289</name>
</gene>
<dbReference type="InterPro" id="IPR016181">
    <property type="entry name" value="Acyl_CoA_acyltransferase"/>
</dbReference>
<name>A0A6J4JW27_9PSEU</name>
<dbReference type="SUPFAM" id="SSF55729">
    <property type="entry name" value="Acyl-CoA N-acyltransferases (Nat)"/>
    <property type="match status" value="1"/>
</dbReference>
<evidence type="ECO:0000313" key="1">
    <source>
        <dbReference type="EMBL" id="CAA9289198.1"/>
    </source>
</evidence>